<dbReference type="InterPro" id="IPR012133">
    <property type="entry name" value="Alpha-hydoxy_acid_DH_FMN"/>
</dbReference>
<dbReference type="GO" id="GO:0016491">
    <property type="term" value="F:oxidoreductase activity"/>
    <property type="evidence" value="ECO:0007669"/>
    <property type="project" value="UniProtKB-KW"/>
</dbReference>
<dbReference type="PROSITE" id="PS00557">
    <property type="entry name" value="FMN_HYDROXY_ACID_DH_1"/>
    <property type="match status" value="1"/>
</dbReference>
<dbReference type="GO" id="GO:0010181">
    <property type="term" value="F:FMN binding"/>
    <property type="evidence" value="ECO:0007669"/>
    <property type="project" value="InterPro"/>
</dbReference>
<keyword evidence="5" id="KW-0285">Flavoprotein</keyword>
<dbReference type="InterPro" id="IPR037396">
    <property type="entry name" value="FMN_HAD"/>
</dbReference>
<feature type="binding site" evidence="5">
    <location>
        <position position="310"/>
    </location>
    <ligand>
        <name>FMN</name>
        <dbReference type="ChEBI" id="CHEBI:58210"/>
    </ligand>
</feature>
<comment type="caution">
    <text evidence="7">The sequence shown here is derived from an EMBL/GenBank/DDBJ whole genome shotgun (WGS) entry which is preliminary data.</text>
</comment>
<evidence type="ECO:0000313" key="7">
    <source>
        <dbReference type="EMBL" id="GAB11361.1"/>
    </source>
</evidence>
<evidence type="ECO:0000256" key="2">
    <source>
        <dbReference type="ARBA" id="ARBA00023002"/>
    </source>
</evidence>
<dbReference type="EMBL" id="BAEE01000068">
    <property type="protein sequence ID" value="GAB11361.1"/>
    <property type="molecule type" value="Genomic_DNA"/>
</dbReference>
<feature type="domain" description="FMN hydroxy acid dehydrogenase" evidence="6">
    <location>
        <begin position="30"/>
        <end position="438"/>
    </location>
</feature>
<keyword evidence="5" id="KW-0288">FMN</keyword>
<evidence type="ECO:0000256" key="4">
    <source>
        <dbReference type="PIRSR" id="PIRSR000138-1"/>
    </source>
</evidence>
<dbReference type="PANTHER" id="PTHR10578:SF143">
    <property type="entry name" value="FMN-DEPENDENT ALPHA-HYDROXY ACID DEHYDROGENASE PB1A11.03"/>
    <property type="match status" value="1"/>
</dbReference>
<feature type="binding site" evidence="5">
    <location>
        <position position="201"/>
    </location>
    <ligand>
        <name>glyoxylate</name>
        <dbReference type="ChEBI" id="CHEBI:36655"/>
    </ligand>
</feature>
<dbReference type="AlphaFoldDB" id="G7H686"/>
<reference evidence="7 8" key="1">
    <citation type="submission" date="2011-11" db="EMBL/GenBank/DDBJ databases">
        <title>Whole genome shotgun sequence of Gordonia araii NBRC 100433.</title>
        <authorList>
            <person name="Yoshida Y."/>
            <person name="Hosoyama A."/>
            <person name="Tsuchikane K."/>
            <person name="Katsumata H."/>
            <person name="Yamazaki S."/>
            <person name="Fujita N."/>
        </authorList>
    </citation>
    <scope>NUCLEOTIDE SEQUENCE [LARGE SCALE GENOMIC DNA]</scope>
    <source>
        <strain evidence="7 8">NBRC 100433</strain>
    </source>
</reference>
<dbReference type="InterPro" id="IPR013785">
    <property type="entry name" value="Aldolase_TIM"/>
</dbReference>
<dbReference type="STRING" id="1073574.GOARA_068_00200"/>
<feature type="binding site" evidence="5">
    <location>
        <begin position="365"/>
        <end position="369"/>
    </location>
    <ligand>
        <name>FMN</name>
        <dbReference type="ChEBI" id="CHEBI:58210"/>
    </ligand>
</feature>
<dbReference type="PROSITE" id="PS51349">
    <property type="entry name" value="FMN_HYDROXY_ACID_DH_2"/>
    <property type="match status" value="1"/>
</dbReference>
<accession>G7H686</accession>
<comment type="cofactor">
    <cofactor evidence="1">
        <name>FMN</name>
        <dbReference type="ChEBI" id="CHEBI:58210"/>
    </cofactor>
</comment>
<dbReference type="SUPFAM" id="SSF51395">
    <property type="entry name" value="FMN-linked oxidoreductases"/>
    <property type="match status" value="1"/>
</dbReference>
<feature type="binding site" evidence="5">
    <location>
        <position position="192"/>
    </location>
    <ligand>
        <name>FMN</name>
        <dbReference type="ChEBI" id="CHEBI:58210"/>
    </ligand>
</feature>
<dbReference type="Proteomes" id="UP000035088">
    <property type="component" value="Unassembled WGS sequence"/>
</dbReference>
<feature type="binding site" evidence="5">
    <location>
        <position position="337"/>
    </location>
    <ligand>
        <name>glyoxylate</name>
        <dbReference type="ChEBI" id="CHEBI:36655"/>
    </ligand>
</feature>
<gene>
    <name evidence="7" type="ORF">GOARA_068_00200</name>
</gene>
<dbReference type="PANTHER" id="PTHR10578">
    <property type="entry name" value="S -2-HYDROXY-ACID OXIDASE-RELATED"/>
    <property type="match status" value="1"/>
</dbReference>
<keyword evidence="2" id="KW-0560">Oxidoreductase</keyword>
<feature type="active site" description="Proton acceptor" evidence="4">
    <location>
        <position position="334"/>
    </location>
</feature>
<dbReference type="PIRSF" id="PIRSF000138">
    <property type="entry name" value="Al-hdrx_acd_dh"/>
    <property type="match status" value="1"/>
</dbReference>
<evidence type="ECO:0000256" key="3">
    <source>
        <dbReference type="ARBA" id="ARBA00024042"/>
    </source>
</evidence>
<dbReference type="Pfam" id="PF01070">
    <property type="entry name" value="FMN_dh"/>
    <property type="match status" value="1"/>
</dbReference>
<proteinExistence type="inferred from homology"/>
<protein>
    <submittedName>
        <fullName evidence="7">Putative FMN-dependent dehydrogenase</fullName>
    </submittedName>
</protein>
<name>G7H686_9ACTN</name>
<sequence length="438" mass="46840">MPGDTRLIHVDQGFGRARQDAIYRAGIADHRPKIPTDFAELERRARDAMSEKAWAYIAGGAGEGETMRANRRALDRWAIVPRVLRDTSQRSLSIELFGQTLPAPLLVSPVGAGGLVKRDADVEIGKAAAALGLPYILSNQGSAAMEDVAAAMDAVTLGAPRWFQLYWSVDDDLVDSFLRRAEAMGAAAVAVTLDTTMLGWRPQDLNLGSLPFARGEGIAQYTRDERFRAIVDEKVRNPDPDAQQPKPSVGAIKTLVSIARNAPGSWWRNLVDKHPRAAVETFLSIYSRPSLSWSDIEGLRERTSLPIVLKGVLHPDDARQAVDLGVDGVLVSNHGGRQIDGSIGSIDALVDVVDAVAGRTKVLVDSGIRTGADVFKALALGADAACIGRPHMYGLAIDGEAGVRDVLANIAAELDLTVGLSGHTDVAALDRGALKKVD</sequence>
<feature type="binding site" evidence="5">
    <location>
        <position position="56"/>
    </location>
    <ligand>
        <name>glyoxylate</name>
        <dbReference type="ChEBI" id="CHEBI:36655"/>
    </ligand>
</feature>
<dbReference type="InterPro" id="IPR008259">
    <property type="entry name" value="FMN_hydac_DH_AS"/>
</dbReference>
<dbReference type="InterPro" id="IPR000262">
    <property type="entry name" value="FMN-dep_DH"/>
</dbReference>
<keyword evidence="8" id="KW-1185">Reference proteome</keyword>
<feature type="binding site" evidence="5">
    <location>
        <begin position="109"/>
        <end position="111"/>
    </location>
    <ligand>
        <name>FMN</name>
        <dbReference type="ChEBI" id="CHEBI:58210"/>
    </ligand>
</feature>
<organism evidence="7 8">
    <name type="scientific">Gordonia araii NBRC 100433</name>
    <dbReference type="NCBI Taxonomy" id="1073574"/>
    <lineage>
        <taxon>Bacteria</taxon>
        <taxon>Bacillati</taxon>
        <taxon>Actinomycetota</taxon>
        <taxon>Actinomycetes</taxon>
        <taxon>Mycobacteriales</taxon>
        <taxon>Gordoniaceae</taxon>
        <taxon>Gordonia</taxon>
    </lineage>
</organism>
<evidence type="ECO:0000313" key="8">
    <source>
        <dbReference type="Proteomes" id="UP000035088"/>
    </source>
</evidence>
<feature type="binding site" evidence="5">
    <location>
        <position position="334"/>
    </location>
    <ligand>
        <name>glyoxylate</name>
        <dbReference type="ChEBI" id="CHEBI:36655"/>
    </ligand>
</feature>
<feature type="binding site" evidence="5">
    <location>
        <position position="138"/>
    </location>
    <ligand>
        <name>FMN</name>
        <dbReference type="ChEBI" id="CHEBI:58210"/>
    </ligand>
</feature>
<feature type="binding site" evidence="5">
    <location>
        <begin position="388"/>
        <end position="389"/>
    </location>
    <ligand>
        <name>FMN</name>
        <dbReference type="ChEBI" id="CHEBI:58210"/>
    </ligand>
</feature>
<feature type="binding site" evidence="5">
    <location>
        <position position="166"/>
    </location>
    <ligand>
        <name>glyoxylate</name>
        <dbReference type="ChEBI" id="CHEBI:36655"/>
    </ligand>
</feature>
<dbReference type="Gene3D" id="3.20.20.70">
    <property type="entry name" value="Aldolase class I"/>
    <property type="match status" value="1"/>
</dbReference>
<comment type="similarity">
    <text evidence="3">Belongs to the FMN-dependent alpha-hydroxy acid dehydrogenase family.</text>
</comment>
<evidence type="ECO:0000256" key="5">
    <source>
        <dbReference type="PIRSR" id="PIRSR000138-2"/>
    </source>
</evidence>
<feature type="binding site" evidence="5">
    <location>
        <position position="332"/>
    </location>
    <ligand>
        <name>FMN</name>
        <dbReference type="ChEBI" id="CHEBI:58210"/>
    </ligand>
</feature>
<evidence type="ECO:0000259" key="6">
    <source>
        <dbReference type="PROSITE" id="PS51349"/>
    </source>
</evidence>
<feature type="binding site" evidence="5">
    <location>
        <position position="164"/>
    </location>
    <ligand>
        <name>FMN</name>
        <dbReference type="ChEBI" id="CHEBI:58210"/>
    </ligand>
</feature>
<evidence type="ECO:0000256" key="1">
    <source>
        <dbReference type="ARBA" id="ARBA00001917"/>
    </source>
</evidence>